<evidence type="ECO:0000313" key="3">
    <source>
        <dbReference type="Proteomes" id="UP000799438"/>
    </source>
</evidence>
<feature type="compositionally biased region" description="Polar residues" evidence="1">
    <location>
        <begin position="520"/>
        <end position="540"/>
    </location>
</feature>
<feature type="compositionally biased region" description="Polar residues" evidence="1">
    <location>
        <begin position="189"/>
        <end position="216"/>
    </location>
</feature>
<accession>A0A6A6BHZ5</accession>
<feature type="compositionally biased region" description="Low complexity" evidence="1">
    <location>
        <begin position="74"/>
        <end position="90"/>
    </location>
</feature>
<feature type="compositionally biased region" description="Pro residues" evidence="1">
    <location>
        <begin position="58"/>
        <end position="73"/>
    </location>
</feature>
<evidence type="ECO:0000256" key="1">
    <source>
        <dbReference type="SAM" id="MobiDB-lite"/>
    </source>
</evidence>
<dbReference type="AlphaFoldDB" id="A0A6A6BHZ5"/>
<feature type="compositionally biased region" description="Low complexity" evidence="1">
    <location>
        <begin position="106"/>
        <end position="129"/>
    </location>
</feature>
<feature type="region of interest" description="Disordered" evidence="1">
    <location>
        <begin position="1"/>
        <end position="234"/>
    </location>
</feature>
<dbReference type="RefSeq" id="XP_033399481.1">
    <property type="nucleotide sequence ID" value="XM_033535676.1"/>
</dbReference>
<keyword evidence="3" id="KW-1185">Reference proteome</keyword>
<dbReference type="OrthoDB" id="5431222at2759"/>
<dbReference type="EMBL" id="ML995481">
    <property type="protein sequence ID" value="KAF2143769.1"/>
    <property type="molecule type" value="Genomic_DNA"/>
</dbReference>
<feature type="compositionally biased region" description="Pro residues" evidence="1">
    <location>
        <begin position="91"/>
        <end position="102"/>
    </location>
</feature>
<gene>
    <name evidence="2" type="ORF">K452DRAFT_161971</name>
</gene>
<dbReference type="GeneID" id="54293172"/>
<reference evidence="2" key="1">
    <citation type="journal article" date="2020" name="Stud. Mycol.">
        <title>101 Dothideomycetes genomes: a test case for predicting lifestyles and emergence of pathogens.</title>
        <authorList>
            <person name="Haridas S."/>
            <person name="Albert R."/>
            <person name="Binder M."/>
            <person name="Bloem J."/>
            <person name="Labutti K."/>
            <person name="Salamov A."/>
            <person name="Andreopoulos B."/>
            <person name="Baker S."/>
            <person name="Barry K."/>
            <person name="Bills G."/>
            <person name="Bluhm B."/>
            <person name="Cannon C."/>
            <person name="Castanera R."/>
            <person name="Culley D."/>
            <person name="Daum C."/>
            <person name="Ezra D."/>
            <person name="Gonzalez J."/>
            <person name="Henrissat B."/>
            <person name="Kuo A."/>
            <person name="Liang C."/>
            <person name="Lipzen A."/>
            <person name="Lutzoni F."/>
            <person name="Magnuson J."/>
            <person name="Mondo S."/>
            <person name="Nolan M."/>
            <person name="Ohm R."/>
            <person name="Pangilinan J."/>
            <person name="Park H.-J."/>
            <person name="Ramirez L."/>
            <person name="Alfaro M."/>
            <person name="Sun H."/>
            <person name="Tritt A."/>
            <person name="Yoshinaga Y."/>
            <person name="Zwiers L.-H."/>
            <person name="Turgeon B."/>
            <person name="Goodwin S."/>
            <person name="Spatafora J."/>
            <person name="Crous P."/>
            <person name="Grigoriev I."/>
        </authorList>
    </citation>
    <scope>NUCLEOTIDE SEQUENCE</scope>
    <source>
        <strain evidence="2">CBS 121167</strain>
    </source>
</reference>
<organism evidence="2 3">
    <name type="scientific">Aplosporella prunicola CBS 121167</name>
    <dbReference type="NCBI Taxonomy" id="1176127"/>
    <lineage>
        <taxon>Eukaryota</taxon>
        <taxon>Fungi</taxon>
        <taxon>Dikarya</taxon>
        <taxon>Ascomycota</taxon>
        <taxon>Pezizomycotina</taxon>
        <taxon>Dothideomycetes</taxon>
        <taxon>Dothideomycetes incertae sedis</taxon>
        <taxon>Botryosphaeriales</taxon>
        <taxon>Aplosporellaceae</taxon>
        <taxon>Aplosporella</taxon>
    </lineage>
</organism>
<proteinExistence type="predicted"/>
<feature type="compositionally biased region" description="Low complexity" evidence="1">
    <location>
        <begin position="403"/>
        <end position="412"/>
    </location>
</feature>
<feature type="compositionally biased region" description="Basic and acidic residues" evidence="1">
    <location>
        <begin position="573"/>
        <end position="593"/>
    </location>
</feature>
<evidence type="ECO:0000313" key="2">
    <source>
        <dbReference type="EMBL" id="KAF2143769.1"/>
    </source>
</evidence>
<feature type="compositionally biased region" description="Low complexity" evidence="1">
    <location>
        <begin position="483"/>
        <end position="496"/>
    </location>
</feature>
<feature type="compositionally biased region" description="Low complexity" evidence="1">
    <location>
        <begin position="1"/>
        <end position="23"/>
    </location>
</feature>
<feature type="compositionally biased region" description="Pro residues" evidence="1">
    <location>
        <begin position="24"/>
        <end position="45"/>
    </location>
</feature>
<protein>
    <submittedName>
        <fullName evidence="2">Uncharacterized protein</fullName>
    </submittedName>
</protein>
<name>A0A6A6BHZ5_9PEZI</name>
<dbReference type="Proteomes" id="UP000799438">
    <property type="component" value="Unassembled WGS sequence"/>
</dbReference>
<feature type="region of interest" description="Disordered" evidence="1">
    <location>
        <begin position="399"/>
        <end position="609"/>
    </location>
</feature>
<sequence length="609" mass="66627">MSWSAPSPGAPPSYSQQASYAHQPYPPYPPSNGAPAPPNASVPYPPKRKGNPVITRYPLPPGYRPPQAPPGAPPYGSAPYPPQGYQAPVQGYPPQPNYPSGPPANYQQSYPGYPPNYQQPTPGYQPGYQWPAPPQGYQTPAQGYAAHSYPQGYQQPGASDPAAPLASYPPGGWQQPPPPPATSPRGSQASPTDQNATPTSAHIQPGTANSSPTSSHRPPKSKRGPSSRTVSISADEIPETHKLYQTEPYVINLGLDEWDQTDFDGAIWPKANDPVDTDLSLGVINWHPAEQITRALPWDFHEAEERAKHPPPPALGNGESVSIYFTPENAHEAFLNVRQTDEWENMKHDSIFHEFTEPSATIPLEEVINNRDRVQEEEEIPHESDWNVMDNLDQALSNEQDASGSKTTTGSGPSPPPFQPPPRDEAQEDILASLGVTGSPKPIQPLSGPQPMLPPKPERSGSMERSSLHSRPPPHLPFHNGYHHSGLPPHMGSSHSPPIPPPPPQRERSPSYDPWKVDQLPSTNSRTRSPAISDSSQHTAAGSDFHMDDNDPFNANAPPPQLHRNESSAGRKRSYEEAESGEEKHRQEDDYTPRIKRRQPRVAAAYGRR</sequence>